<evidence type="ECO:0008006" key="4">
    <source>
        <dbReference type="Google" id="ProtNLM"/>
    </source>
</evidence>
<sequence>MASQQVAVLSLLLVKVSHGAGRRGFSTLAFVHNARLLIMGRSYKAQQHEGWAGNAIQSQASPYR</sequence>
<dbReference type="Proteomes" id="UP000324222">
    <property type="component" value="Unassembled WGS sequence"/>
</dbReference>
<comment type="caution">
    <text evidence="2">The sequence shown here is derived from an EMBL/GenBank/DDBJ whole genome shotgun (WGS) entry which is preliminary data.</text>
</comment>
<name>A0A5B7F6Y9_PORTR</name>
<evidence type="ECO:0000256" key="1">
    <source>
        <dbReference type="SAM" id="SignalP"/>
    </source>
</evidence>
<protein>
    <recommendedName>
        <fullName evidence="4">Secreted protein</fullName>
    </recommendedName>
</protein>
<accession>A0A5B7F6Y9</accession>
<proteinExistence type="predicted"/>
<keyword evidence="3" id="KW-1185">Reference proteome</keyword>
<evidence type="ECO:0000313" key="2">
    <source>
        <dbReference type="EMBL" id="MPC42202.1"/>
    </source>
</evidence>
<dbReference type="EMBL" id="VSRR010005343">
    <property type="protein sequence ID" value="MPC42202.1"/>
    <property type="molecule type" value="Genomic_DNA"/>
</dbReference>
<dbReference type="AlphaFoldDB" id="A0A5B7F6Y9"/>
<organism evidence="2 3">
    <name type="scientific">Portunus trituberculatus</name>
    <name type="common">Swimming crab</name>
    <name type="synonym">Neptunus trituberculatus</name>
    <dbReference type="NCBI Taxonomy" id="210409"/>
    <lineage>
        <taxon>Eukaryota</taxon>
        <taxon>Metazoa</taxon>
        <taxon>Ecdysozoa</taxon>
        <taxon>Arthropoda</taxon>
        <taxon>Crustacea</taxon>
        <taxon>Multicrustacea</taxon>
        <taxon>Malacostraca</taxon>
        <taxon>Eumalacostraca</taxon>
        <taxon>Eucarida</taxon>
        <taxon>Decapoda</taxon>
        <taxon>Pleocyemata</taxon>
        <taxon>Brachyura</taxon>
        <taxon>Eubrachyura</taxon>
        <taxon>Portunoidea</taxon>
        <taxon>Portunidae</taxon>
        <taxon>Portuninae</taxon>
        <taxon>Portunus</taxon>
    </lineage>
</organism>
<evidence type="ECO:0000313" key="3">
    <source>
        <dbReference type="Proteomes" id="UP000324222"/>
    </source>
</evidence>
<keyword evidence="1" id="KW-0732">Signal</keyword>
<feature type="chain" id="PRO_5022924279" description="Secreted protein" evidence="1">
    <location>
        <begin position="20"/>
        <end position="64"/>
    </location>
</feature>
<reference evidence="2 3" key="1">
    <citation type="submission" date="2019-05" db="EMBL/GenBank/DDBJ databases">
        <title>Another draft genome of Portunus trituberculatus and its Hox gene families provides insights of decapod evolution.</title>
        <authorList>
            <person name="Jeong J.-H."/>
            <person name="Song I."/>
            <person name="Kim S."/>
            <person name="Choi T."/>
            <person name="Kim D."/>
            <person name="Ryu S."/>
            <person name="Kim W."/>
        </authorList>
    </citation>
    <scope>NUCLEOTIDE SEQUENCE [LARGE SCALE GENOMIC DNA]</scope>
    <source>
        <tissue evidence="2">Muscle</tissue>
    </source>
</reference>
<feature type="signal peptide" evidence="1">
    <location>
        <begin position="1"/>
        <end position="19"/>
    </location>
</feature>
<gene>
    <name evidence="2" type="ORF">E2C01_035818</name>
</gene>